<protein>
    <submittedName>
        <fullName evidence="1">Uncharacterized protein</fullName>
    </submittedName>
</protein>
<evidence type="ECO:0000313" key="1">
    <source>
        <dbReference type="EMBL" id="MBR8464588.1"/>
    </source>
</evidence>
<dbReference type="EMBL" id="JAGSSW010000009">
    <property type="protein sequence ID" value="MBR8464588.1"/>
    <property type="molecule type" value="Genomic_DNA"/>
</dbReference>
<name>A0ABS5HJZ4_9BACT</name>
<organism evidence="1 2">
    <name type="scientific">Campylobacter anatolicus</name>
    <dbReference type="NCBI Taxonomy" id="2829105"/>
    <lineage>
        <taxon>Bacteria</taxon>
        <taxon>Pseudomonadati</taxon>
        <taxon>Campylobacterota</taxon>
        <taxon>Epsilonproteobacteria</taxon>
        <taxon>Campylobacterales</taxon>
        <taxon>Campylobacteraceae</taxon>
        <taxon>Campylobacter</taxon>
    </lineage>
</organism>
<reference evidence="1 2" key="1">
    <citation type="submission" date="2021-04" db="EMBL/GenBank/DDBJ databases">
        <title>Molecular and phenotypic characterization and identification of bacterial isolates recovered from the Anatolian ground squirrels (Spermophilus xanthoprymnus) and which have the potential to form a new species in the Campylobacter genus.</title>
        <authorList>
            <person name="Aydin F."/>
            <person name="Abay S."/>
            <person name="Kayman T."/>
            <person name="Karakaya E."/>
            <person name="Mustak H.K."/>
            <person name="Mustak I.B."/>
            <person name="Bilgin N."/>
            <person name="Duzler A."/>
            <person name="Sahin O."/>
            <person name="Guran O."/>
            <person name="Saticioglu I.B."/>
        </authorList>
    </citation>
    <scope>NUCLEOTIDE SEQUENCE [LARGE SCALE GENOMIC DNA]</scope>
    <source>
        <strain evidence="2">faydin-G24</strain>
    </source>
</reference>
<proteinExistence type="predicted"/>
<dbReference type="Proteomes" id="UP000682951">
    <property type="component" value="Unassembled WGS sequence"/>
</dbReference>
<sequence>MTKILVATIVLFIIYIVFFKAKKQVDERVENFVECGKCGTFVDIKESILRNGKYICKDCEKEN</sequence>
<evidence type="ECO:0000313" key="2">
    <source>
        <dbReference type="Proteomes" id="UP000682951"/>
    </source>
</evidence>
<gene>
    <name evidence="1" type="ORF">KDD93_08455</name>
</gene>
<accession>A0ABS5HJZ4</accession>
<keyword evidence="2" id="KW-1185">Reference proteome</keyword>
<comment type="caution">
    <text evidence="1">The sequence shown here is derived from an EMBL/GenBank/DDBJ whole genome shotgun (WGS) entry which is preliminary data.</text>
</comment>